<sequence>MRVFITGAGGYVGGVVASRLVTAGHSVTGLARTEESERRVRRSGAGARRGGLEDARLLREAAEGADVVVHAAVDYTDPAFAAQEETALGALLDGGGGKPLIYTSSTLVLSDTGPEPVSEDRDAAAETLQPFKRRGEQRVLEAGGTVVRLGLVYGRNGSMLPTALLSSARTDAVARYVGSGETRWSAVHVDDAADLFARAVEAPASAGTLVHAVEAGAASFREIAEAIGRNAGVPAAAMTREEAAGVFGPLAGQLTRNLWVVPTRAAELYGWHPASKGVLHDLEHGSYRA</sequence>
<comment type="caution">
    <text evidence="2">The sequence shown here is derived from an EMBL/GenBank/DDBJ whole genome shotgun (WGS) entry which is preliminary data.</text>
</comment>
<gene>
    <name evidence="2" type="ORF">FB559_8580</name>
</gene>
<dbReference type="Gene3D" id="3.40.50.720">
    <property type="entry name" value="NAD(P)-binding Rossmann-like Domain"/>
    <property type="match status" value="1"/>
</dbReference>
<keyword evidence="3" id="KW-1185">Reference proteome</keyword>
<evidence type="ECO:0000313" key="2">
    <source>
        <dbReference type="EMBL" id="TQL87968.1"/>
    </source>
</evidence>
<evidence type="ECO:0000259" key="1">
    <source>
        <dbReference type="Pfam" id="PF01370"/>
    </source>
</evidence>
<dbReference type="PANTHER" id="PTHR48079">
    <property type="entry name" value="PROTEIN YEEZ"/>
    <property type="match status" value="1"/>
</dbReference>
<organism evidence="2 3">
    <name type="scientific">Actinoallomurus bryophytorum</name>
    <dbReference type="NCBI Taxonomy" id="1490222"/>
    <lineage>
        <taxon>Bacteria</taxon>
        <taxon>Bacillati</taxon>
        <taxon>Actinomycetota</taxon>
        <taxon>Actinomycetes</taxon>
        <taxon>Streptosporangiales</taxon>
        <taxon>Thermomonosporaceae</taxon>
        <taxon>Actinoallomurus</taxon>
    </lineage>
</organism>
<reference evidence="2 3" key="1">
    <citation type="submission" date="2019-06" db="EMBL/GenBank/DDBJ databases">
        <title>Sequencing the genomes of 1000 actinobacteria strains.</title>
        <authorList>
            <person name="Klenk H.-P."/>
        </authorList>
    </citation>
    <scope>NUCLEOTIDE SEQUENCE [LARGE SCALE GENOMIC DNA]</scope>
    <source>
        <strain evidence="2 3">DSM 102200</strain>
    </source>
</reference>
<dbReference type="InterPro" id="IPR051783">
    <property type="entry name" value="NAD(P)-dependent_oxidoreduct"/>
</dbReference>
<name>A0A543BT09_9ACTN</name>
<evidence type="ECO:0000313" key="3">
    <source>
        <dbReference type="Proteomes" id="UP000316096"/>
    </source>
</evidence>
<dbReference type="AlphaFoldDB" id="A0A543BT09"/>
<dbReference type="GO" id="GO:0005737">
    <property type="term" value="C:cytoplasm"/>
    <property type="evidence" value="ECO:0007669"/>
    <property type="project" value="TreeGrafter"/>
</dbReference>
<dbReference type="PANTHER" id="PTHR48079:SF6">
    <property type="entry name" value="NAD(P)-BINDING DOMAIN-CONTAINING PROTEIN-RELATED"/>
    <property type="match status" value="1"/>
</dbReference>
<proteinExistence type="predicted"/>
<feature type="domain" description="NAD-dependent epimerase/dehydratase" evidence="1">
    <location>
        <begin position="3"/>
        <end position="206"/>
    </location>
</feature>
<dbReference type="RefSeq" id="WP_185792750.1">
    <property type="nucleotide sequence ID" value="NZ_VFOZ01000003.1"/>
</dbReference>
<dbReference type="GO" id="GO:0004029">
    <property type="term" value="F:aldehyde dehydrogenase (NAD+) activity"/>
    <property type="evidence" value="ECO:0007669"/>
    <property type="project" value="TreeGrafter"/>
</dbReference>
<dbReference type="InterPro" id="IPR036291">
    <property type="entry name" value="NAD(P)-bd_dom_sf"/>
</dbReference>
<dbReference type="InterPro" id="IPR001509">
    <property type="entry name" value="Epimerase_deHydtase"/>
</dbReference>
<dbReference type="Proteomes" id="UP000316096">
    <property type="component" value="Unassembled WGS sequence"/>
</dbReference>
<protein>
    <submittedName>
        <fullName evidence="2">Nucleoside-diphosphate-sugar epimerase</fullName>
    </submittedName>
</protein>
<dbReference type="Pfam" id="PF01370">
    <property type="entry name" value="Epimerase"/>
    <property type="match status" value="1"/>
</dbReference>
<accession>A0A543BT09</accession>
<dbReference type="SUPFAM" id="SSF51735">
    <property type="entry name" value="NAD(P)-binding Rossmann-fold domains"/>
    <property type="match status" value="1"/>
</dbReference>
<dbReference type="EMBL" id="VFOZ01000003">
    <property type="protein sequence ID" value="TQL87968.1"/>
    <property type="molecule type" value="Genomic_DNA"/>
</dbReference>